<feature type="compositionally biased region" description="Polar residues" evidence="1">
    <location>
        <begin position="286"/>
        <end position="296"/>
    </location>
</feature>
<evidence type="ECO:0000256" key="3">
    <source>
        <dbReference type="SAM" id="SignalP"/>
    </source>
</evidence>
<name>A0ABR2Y988_9PEZI</name>
<keyword evidence="2" id="KW-0472">Membrane</keyword>
<proteinExistence type="predicted"/>
<feature type="transmembrane region" description="Helical" evidence="2">
    <location>
        <begin position="248"/>
        <end position="270"/>
    </location>
</feature>
<evidence type="ECO:0008006" key="6">
    <source>
        <dbReference type="Google" id="ProtNLM"/>
    </source>
</evidence>
<feature type="region of interest" description="Disordered" evidence="1">
    <location>
        <begin position="283"/>
        <end position="368"/>
    </location>
</feature>
<organism evidence="4 5">
    <name type="scientific">Seiridium cardinale</name>
    <dbReference type="NCBI Taxonomy" id="138064"/>
    <lineage>
        <taxon>Eukaryota</taxon>
        <taxon>Fungi</taxon>
        <taxon>Dikarya</taxon>
        <taxon>Ascomycota</taxon>
        <taxon>Pezizomycotina</taxon>
        <taxon>Sordariomycetes</taxon>
        <taxon>Xylariomycetidae</taxon>
        <taxon>Amphisphaeriales</taxon>
        <taxon>Sporocadaceae</taxon>
        <taxon>Seiridium</taxon>
    </lineage>
</organism>
<keyword evidence="3" id="KW-0732">Signal</keyword>
<protein>
    <recommendedName>
        <fullName evidence="6">Mid2 domain-containing protein</fullName>
    </recommendedName>
</protein>
<gene>
    <name evidence="4" type="ORF">SCAR479_00343</name>
</gene>
<dbReference type="EMBL" id="JARVKM010000001">
    <property type="protein sequence ID" value="KAK9783784.1"/>
    <property type="molecule type" value="Genomic_DNA"/>
</dbReference>
<dbReference type="Proteomes" id="UP001465668">
    <property type="component" value="Unassembled WGS sequence"/>
</dbReference>
<evidence type="ECO:0000313" key="4">
    <source>
        <dbReference type="EMBL" id="KAK9783784.1"/>
    </source>
</evidence>
<reference evidence="4 5" key="1">
    <citation type="submission" date="2024-02" db="EMBL/GenBank/DDBJ databases">
        <title>First draft genome assembly of two strains of Seiridium cardinale.</title>
        <authorList>
            <person name="Emiliani G."/>
            <person name="Scali E."/>
        </authorList>
    </citation>
    <scope>NUCLEOTIDE SEQUENCE [LARGE SCALE GENOMIC DNA]</scope>
    <source>
        <strain evidence="4 5">BM-138-000479</strain>
    </source>
</reference>
<evidence type="ECO:0000256" key="1">
    <source>
        <dbReference type="SAM" id="MobiDB-lite"/>
    </source>
</evidence>
<evidence type="ECO:0000313" key="5">
    <source>
        <dbReference type="Proteomes" id="UP001465668"/>
    </source>
</evidence>
<feature type="signal peptide" evidence="3">
    <location>
        <begin position="1"/>
        <end position="23"/>
    </location>
</feature>
<sequence>MWSHHHLHAHTALTLGFLVGLSAQQDGQAGVYWLFPEKNEVLTYHHNDVVNVTWTSPFPTPILITFCKGTNIDQVKSTDVSGYNASALITLDFTYDDANCWFDLKPDLDGGKGSNSEAFSCKIIRRRLTCHKNGVDTDTQGLSGDISETGDEATIGLLSSSTAVPVSTSSVKSTSTTSTASDLSSILSSDTTTATTTEAVGADGTRGSATRTNLAATTTSSMTGTPAATTAVGAANDSSGGLSVGAQAGIGVGVGIAAIGIGAIAVLMFLRRRRRGFVMDEKFHSSGPSMTPSSKNVVPPSHYQAYESGDHPTAYGHPQTADPSKYSFPPSFPPPRSERHELGHESAPQELESGTYPTHELPTSRYNY</sequence>
<keyword evidence="2" id="KW-0812">Transmembrane</keyword>
<evidence type="ECO:0000256" key="2">
    <source>
        <dbReference type="SAM" id="Phobius"/>
    </source>
</evidence>
<feature type="chain" id="PRO_5045562014" description="Mid2 domain-containing protein" evidence="3">
    <location>
        <begin position="24"/>
        <end position="368"/>
    </location>
</feature>
<accession>A0ABR2Y988</accession>
<keyword evidence="2" id="KW-1133">Transmembrane helix</keyword>
<comment type="caution">
    <text evidence="4">The sequence shown here is derived from an EMBL/GenBank/DDBJ whole genome shotgun (WGS) entry which is preliminary data.</text>
</comment>
<keyword evidence="5" id="KW-1185">Reference proteome</keyword>